<feature type="transmembrane region" description="Helical" evidence="9">
    <location>
        <begin position="47"/>
        <end position="73"/>
    </location>
</feature>
<evidence type="ECO:0000256" key="1">
    <source>
        <dbReference type="ARBA" id="ARBA00004651"/>
    </source>
</evidence>
<evidence type="ECO:0000313" key="10">
    <source>
        <dbReference type="EMBL" id="HEH30541.1"/>
    </source>
</evidence>
<proteinExistence type="inferred from homology"/>
<feature type="transmembrane region" description="Helical" evidence="9">
    <location>
        <begin position="241"/>
        <end position="263"/>
    </location>
</feature>
<protein>
    <submittedName>
        <fullName evidence="10">Branched-chain amino acid ABC transporter permease</fullName>
    </submittedName>
</protein>
<feature type="transmembrane region" description="Helical" evidence="9">
    <location>
        <begin position="192"/>
        <end position="212"/>
    </location>
</feature>
<comment type="caution">
    <text evidence="10">The sequence shown here is derived from an EMBL/GenBank/DDBJ whole genome shotgun (WGS) entry which is preliminary data.</text>
</comment>
<feature type="transmembrane region" description="Helical" evidence="9">
    <location>
        <begin position="275"/>
        <end position="302"/>
    </location>
</feature>
<dbReference type="GO" id="GO:0022857">
    <property type="term" value="F:transmembrane transporter activity"/>
    <property type="evidence" value="ECO:0007669"/>
    <property type="project" value="InterPro"/>
</dbReference>
<dbReference type="EMBL" id="DSLL01000002">
    <property type="protein sequence ID" value="HEH30541.1"/>
    <property type="molecule type" value="Genomic_DNA"/>
</dbReference>
<dbReference type="GO" id="GO:0005886">
    <property type="term" value="C:plasma membrane"/>
    <property type="evidence" value="ECO:0007669"/>
    <property type="project" value="UniProtKB-SubCell"/>
</dbReference>
<comment type="subcellular location">
    <subcellularLocation>
        <location evidence="1">Cell membrane</location>
        <topology evidence="1">Multi-pass membrane protein</topology>
    </subcellularLocation>
</comment>
<accession>A0A7J2T844</accession>
<feature type="transmembrane region" description="Helical" evidence="9">
    <location>
        <begin position="105"/>
        <end position="126"/>
    </location>
</feature>
<dbReference type="GO" id="GO:0006865">
    <property type="term" value="P:amino acid transport"/>
    <property type="evidence" value="ECO:0007669"/>
    <property type="project" value="UniProtKB-KW"/>
</dbReference>
<keyword evidence="5" id="KW-0029">Amino-acid transport</keyword>
<dbReference type="InterPro" id="IPR001851">
    <property type="entry name" value="ABC_transp_permease"/>
</dbReference>
<gene>
    <name evidence="10" type="ORF">ENP99_00260</name>
</gene>
<dbReference type="CDD" id="cd06582">
    <property type="entry name" value="TM_PBP1_LivH_like"/>
    <property type="match status" value="1"/>
</dbReference>
<feature type="transmembrane region" description="Helical" evidence="9">
    <location>
        <begin position="314"/>
        <end position="337"/>
    </location>
</feature>
<keyword evidence="6 9" id="KW-1133">Transmembrane helix</keyword>
<keyword evidence="2" id="KW-0813">Transport</keyword>
<reference evidence="10" key="1">
    <citation type="journal article" date="2020" name="mSystems">
        <title>Genome- and Community-Level Interaction Insights into Carbon Utilization and Element Cycling Functions of Hydrothermarchaeota in Hydrothermal Sediment.</title>
        <authorList>
            <person name="Zhou Z."/>
            <person name="Liu Y."/>
            <person name="Xu W."/>
            <person name="Pan J."/>
            <person name="Luo Z.H."/>
            <person name="Li M."/>
        </authorList>
    </citation>
    <scope>NUCLEOTIDE SEQUENCE [LARGE SCALE GENOMIC DNA]</scope>
    <source>
        <strain evidence="10">SpSt-27</strain>
    </source>
</reference>
<dbReference type="InterPro" id="IPR052157">
    <property type="entry name" value="BCAA_transport_permease"/>
</dbReference>
<evidence type="ECO:0000256" key="8">
    <source>
        <dbReference type="ARBA" id="ARBA00037998"/>
    </source>
</evidence>
<dbReference type="AlphaFoldDB" id="A0A7J2T844"/>
<evidence type="ECO:0000256" key="2">
    <source>
        <dbReference type="ARBA" id="ARBA00022448"/>
    </source>
</evidence>
<evidence type="ECO:0000256" key="7">
    <source>
        <dbReference type="ARBA" id="ARBA00023136"/>
    </source>
</evidence>
<feature type="transmembrane region" description="Helical" evidence="9">
    <location>
        <begin position="80"/>
        <end position="99"/>
    </location>
</feature>
<evidence type="ECO:0000256" key="6">
    <source>
        <dbReference type="ARBA" id="ARBA00022989"/>
    </source>
</evidence>
<keyword evidence="7 9" id="KW-0472">Membrane</keyword>
<evidence type="ECO:0000256" key="5">
    <source>
        <dbReference type="ARBA" id="ARBA00022970"/>
    </source>
</evidence>
<comment type="similarity">
    <text evidence="8">Belongs to the binding-protein-dependent transport system permease family. LivHM subfamily.</text>
</comment>
<dbReference type="PANTHER" id="PTHR11795">
    <property type="entry name" value="BRANCHED-CHAIN AMINO ACID TRANSPORT SYSTEM PERMEASE PROTEIN LIVH"/>
    <property type="match status" value="1"/>
</dbReference>
<sequence>MLQHLFNIHHKNLNCVAKLATMSSSQCIDGKTLCTPEMMFEKGVLRMLVIVLTSLAYASILAIGCAAITLLYTSTRVFNFAHASMVSWGFYLTYIFYRLTRFSPYLFMPLATLIVGLYGVAIYLLVIKRLIHVKASEITLMMVTLGVDFMLFAFLNILIDFFYYNFRWDIKTVNIVLRDPTLVSIADTDIKAIYVVAPIVALLLLLLMHMFLTKTNTGIAMRASIENPTLSSILGIDVDRVYILAWFIGGLFAGLSGSLLTMLMQGSSTIGSDIIVMYFAGSIVGGLQSILGGLFGGLLVGLSERLLSYSLSSIFPWIYSYRFVIPLSMLVATLLIYPRGLAGLVERR</sequence>
<keyword evidence="4 9" id="KW-0812">Transmembrane</keyword>
<feature type="transmembrane region" description="Helical" evidence="9">
    <location>
        <begin position="138"/>
        <end position="159"/>
    </location>
</feature>
<name>A0A7J2T844_9CREN</name>
<dbReference type="PANTHER" id="PTHR11795:SF449">
    <property type="entry name" value="BRANCHED-CHAIN AMINO ACID TRANSPORT PERMEASE PROTEIN LIVH-RELATED"/>
    <property type="match status" value="1"/>
</dbReference>
<evidence type="ECO:0000256" key="3">
    <source>
        <dbReference type="ARBA" id="ARBA00022475"/>
    </source>
</evidence>
<dbReference type="Pfam" id="PF02653">
    <property type="entry name" value="BPD_transp_2"/>
    <property type="match status" value="1"/>
</dbReference>
<evidence type="ECO:0000256" key="9">
    <source>
        <dbReference type="SAM" id="Phobius"/>
    </source>
</evidence>
<keyword evidence="3" id="KW-1003">Cell membrane</keyword>
<evidence type="ECO:0000256" key="4">
    <source>
        <dbReference type="ARBA" id="ARBA00022692"/>
    </source>
</evidence>
<organism evidence="10">
    <name type="scientific">Ignisphaera aggregans</name>
    <dbReference type="NCBI Taxonomy" id="334771"/>
    <lineage>
        <taxon>Archaea</taxon>
        <taxon>Thermoproteota</taxon>
        <taxon>Thermoprotei</taxon>
        <taxon>Desulfurococcales</taxon>
        <taxon>Desulfurococcaceae</taxon>
        <taxon>Ignisphaera</taxon>
    </lineage>
</organism>